<accession>A0A2M6T1T0</accession>
<dbReference type="InterPro" id="IPR011611">
    <property type="entry name" value="PfkB_dom"/>
</dbReference>
<feature type="domain" description="Carbohydrate kinase PfkB" evidence="5">
    <location>
        <begin position="44"/>
        <end position="307"/>
    </location>
</feature>
<proteinExistence type="inferred from homology"/>
<dbReference type="InterPro" id="IPR002139">
    <property type="entry name" value="Ribo/fructo_kinase"/>
</dbReference>
<protein>
    <recommendedName>
        <fullName evidence="5">Carbohydrate kinase PfkB domain-containing protein</fullName>
    </recommendedName>
</protein>
<evidence type="ECO:0000256" key="2">
    <source>
        <dbReference type="ARBA" id="ARBA00022679"/>
    </source>
</evidence>
<dbReference type="GO" id="GO:0016301">
    <property type="term" value="F:kinase activity"/>
    <property type="evidence" value="ECO:0007669"/>
    <property type="project" value="UniProtKB-KW"/>
</dbReference>
<dbReference type="SUPFAM" id="SSF53613">
    <property type="entry name" value="Ribokinase-like"/>
    <property type="match status" value="1"/>
</dbReference>
<dbReference type="InterPro" id="IPR002173">
    <property type="entry name" value="Carboh/pur_kinase_PfkB_CS"/>
</dbReference>
<dbReference type="InterPro" id="IPR029056">
    <property type="entry name" value="Ribokinase-like"/>
</dbReference>
<keyword evidence="2 4" id="KW-0808">Transferase</keyword>
<dbReference type="PROSITE" id="PS00584">
    <property type="entry name" value="PFKB_KINASES_2"/>
    <property type="match status" value="1"/>
</dbReference>
<sequence>MFDVIAFGSATRDIFCRIKDLRLRESRETITGKEICLPFDFKVQVEGFFVRSGGGGTNSAATFANQGLKVAYCGMVGKDEDGEAIIKELRARKIDTKFIRQTKKAQTNRSVIINASAWIRTILVYRGASDLLKKSEISFDEFKAKWFYLAPFSGENLGLFADLIDFAYKNKIKVALNPGISQLSLEKEKLEKILKKVDVLLLNREEASFLTKIPYSEEENIFKEIDRLCPGIAVMTKGEEGVVVSDGKYLYRAPALKIENPIDPTGAGDAFGSGFVAGLIKTGDIEYAIQLAMANSGLCLTGWGAKEGLLKAGRSFKKTNVEKIACGGNNGICLNKT</sequence>
<organism evidence="6 7">
    <name type="scientific">Candidatus Nealsonbacteria bacterium CG08_land_8_20_14_0_20_43_11</name>
    <dbReference type="NCBI Taxonomy" id="1974706"/>
    <lineage>
        <taxon>Bacteria</taxon>
        <taxon>Candidatus Nealsoniibacteriota</taxon>
    </lineage>
</organism>
<dbReference type="PANTHER" id="PTHR10584">
    <property type="entry name" value="SUGAR KINASE"/>
    <property type="match status" value="1"/>
</dbReference>
<dbReference type="GO" id="GO:0006796">
    <property type="term" value="P:phosphate-containing compound metabolic process"/>
    <property type="evidence" value="ECO:0007669"/>
    <property type="project" value="UniProtKB-ARBA"/>
</dbReference>
<evidence type="ECO:0000259" key="5">
    <source>
        <dbReference type="Pfam" id="PF00294"/>
    </source>
</evidence>
<evidence type="ECO:0000313" key="6">
    <source>
        <dbReference type="EMBL" id="PIS39125.1"/>
    </source>
</evidence>
<dbReference type="Proteomes" id="UP000229390">
    <property type="component" value="Unassembled WGS sequence"/>
</dbReference>
<dbReference type="PANTHER" id="PTHR10584:SF166">
    <property type="entry name" value="RIBOKINASE"/>
    <property type="match status" value="1"/>
</dbReference>
<name>A0A2M6T1T0_9BACT</name>
<comment type="caution">
    <text evidence="6">The sequence shown here is derived from an EMBL/GenBank/DDBJ whole genome shotgun (WGS) entry which is preliminary data.</text>
</comment>
<evidence type="ECO:0000256" key="3">
    <source>
        <dbReference type="ARBA" id="ARBA00022777"/>
    </source>
</evidence>
<evidence type="ECO:0000256" key="1">
    <source>
        <dbReference type="ARBA" id="ARBA00010688"/>
    </source>
</evidence>
<reference evidence="7" key="1">
    <citation type="submission" date="2017-09" db="EMBL/GenBank/DDBJ databases">
        <title>Depth-based differentiation of microbial function through sediment-hosted aquifers and enrichment of novel symbionts in the deep terrestrial subsurface.</title>
        <authorList>
            <person name="Probst A.J."/>
            <person name="Ladd B."/>
            <person name="Jarett J.K."/>
            <person name="Geller-Mcgrath D.E."/>
            <person name="Sieber C.M.K."/>
            <person name="Emerson J.B."/>
            <person name="Anantharaman K."/>
            <person name="Thomas B.C."/>
            <person name="Malmstrom R."/>
            <person name="Stieglmeier M."/>
            <person name="Klingl A."/>
            <person name="Woyke T."/>
            <person name="Ryan C.M."/>
            <person name="Banfield J.F."/>
        </authorList>
    </citation>
    <scope>NUCLEOTIDE SEQUENCE [LARGE SCALE GENOMIC DNA]</scope>
</reference>
<comment type="similarity">
    <text evidence="1 4">Belongs to the carbohydrate kinase PfkB family.</text>
</comment>
<dbReference type="PRINTS" id="PR00990">
    <property type="entry name" value="RIBOKINASE"/>
</dbReference>
<dbReference type="EMBL" id="PEYE01000002">
    <property type="protein sequence ID" value="PIS39125.1"/>
    <property type="molecule type" value="Genomic_DNA"/>
</dbReference>
<keyword evidence="3 4" id="KW-0418">Kinase</keyword>
<evidence type="ECO:0000313" key="7">
    <source>
        <dbReference type="Proteomes" id="UP000229390"/>
    </source>
</evidence>
<evidence type="ECO:0000256" key="4">
    <source>
        <dbReference type="RuleBase" id="RU003704"/>
    </source>
</evidence>
<dbReference type="Pfam" id="PF00294">
    <property type="entry name" value="PfkB"/>
    <property type="match status" value="1"/>
</dbReference>
<dbReference type="AlphaFoldDB" id="A0A2M6T1T0"/>
<gene>
    <name evidence="6" type="ORF">COT34_00100</name>
</gene>
<dbReference type="Gene3D" id="3.40.1190.20">
    <property type="match status" value="1"/>
</dbReference>